<dbReference type="InterPro" id="IPR007016">
    <property type="entry name" value="O-antigen_ligase-rel_domated"/>
</dbReference>
<sequence>MNNLLVLVLFGSMIFGEFQRLPGLPLYLHDLVLIGFLLVNLRRLKLFRPILWFALAAFVSLVMAAFKLPFNKILTAALYLLRFLAYSLLIDLKIDRRWLLIFSSGVALLGLAQYFFVPDTRFLAGLNWDDHYYRLLSTLLDPNFTGIILVLGLVLIYLSRPVSKRLLGLHFLALLLTYSRSSYLALVAAALYLAWLKKKLQWFVLGLAILALALVLLPRPGGEGVKLERVLSGQQRLTNYRLGIDLWRQSPVFGLGFNTLKYYRDNPLSHSAGGLDSSLLFVLATTGIVGLLAYLNLLRCLWKKSLLLRVSLVALLVHSLFVNSLFYSFAMIWLFSLASLDKAKSSGKL</sequence>
<reference evidence="7 8" key="1">
    <citation type="journal article" date="2016" name="Nat. Commun.">
        <title>Thousands of microbial genomes shed light on interconnected biogeochemical processes in an aquifer system.</title>
        <authorList>
            <person name="Anantharaman K."/>
            <person name="Brown C.T."/>
            <person name="Hug L.A."/>
            <person name="Sharon I."/>
            <person name="Castelle C.J."/>
            <person name="Probst A.J."/>
            <person name="Thomas B.C."/>
            <person name="Singh A."/>
            <person name="Wilkins M.J."/>
            <person name="Karaoz U."/>
            <person name="Brodie E.L."/>
            <person name="Williams K.H."/>
            <person name="Hubbard S.S."/>
            <person name="Banfield J.F."/>
        </authorList>
    </citation>
    <scope>NUCLEOTIDE SEQUENCE [LARGE SCALE GENOMIC DNA]</scope>
</reference>
<dbReference type="EMBL" id="MEZN01000030">
    <property type="protein sequence ID" value="OGD55938.1"/>
    <property type="molecule type" value="Genomic_DNA"/>
</dbReference>
<comment type="caution">
    <text evidence="7">The sequence shown here is derived from an EMBL/GenBank/DDBJ whole genome shotgun (WGS) entry which is preliminary data.</text>
</comment>
<dbReference type="GO" id="GO:0016020">
    <property type="term" value="C:membrane"/>
    <property type="evidence" value="ECO:0007669"/>
    <property type="project" value="UniProtKB-SubCell"/>
</dbReference>
<organism evidence="7 8">
    <name type="scientific">Candidatus Beckwithbacteria bacterium RIFCSPHIGHO2_12_FULL_47_17</name>
    <dbReference type="NCBI Taxonomy" id="1797460"/>
    <lineage>
        <taxon>Bacteria</taxon>
        <taxon>Candidatus Beckwithiibacteriota</taxon>
    </lineage>
</organism>
<feature type="transmembrane region" description="Helical" evidence="5">
    <location>
        <begin position="277"/>
        <end position="298"/>
    </location>
</feature>
<evidence type="ECO:0000313" key="7">
    <source>
        <dbReference type="EMBL" id="OGD55938.1"/>
    </source>
</evidence>
<dbReference type="STRING" id="1797460.A3E73_01380"/>
<dbReference type="AlphaFoldDB" id="A0A1F5DLB6"/>
<dbReference type="Proteomes" id="UP000176791">
    <property type="component" value="Unassembled WGS sequence"/>
</dbReference>
<feature type="transmembrane region" description="Helical" evidence="5">
    <location>
        <begin position="136"/>
        <end position="159"/>
    </location>
</feature>
<keyword evidence="2 5" id="KW-0812">Transmembrane</keyword>
<protein>
    <recommendedName>
        <fullName evidence="6">O-antigen ligase-related domain-containing protein</fullName>
    </recommendedName>
</protein>
<evidence type="ECO:0000256" key="4">
    <source>
        <dbReference type="ARBA" id="ARBA00023136"/>
    </source>
</evidence>
<feature type="transmembrane region" description="Helical" evidence="5">
    <location>
        <begin position="73"/>
        <end position="91"/>
    </location>
</feature>
<feature type="transmembrane region" description="Helical" evidence="5">
    <location>
        <begin position="26"/>
        <end position="43"/>
    </location>
</feature>
<dbReference type="Pfam" id="PF04932">
    <property type="entry name" value="Wzy_C"/>
    <property type="match status" value="1"/>
</dbReference>
<name>A0A1F5DLB6_9BACT</name>
<feature type="transmembrane region" description="Helical" evidence="5">
    <location>
        <begin position="98"/>
        <end position="116"/>
    </location>
</feature>
<feature type="transmembrane region" description="Helical" evidence="5">
    <location>
        <begin position="310"/>
        <end position="335"/>
    </location>
</feature>
<evidence type="ECO:0000313" key="8">
    <source>
        <dbReference type="Proteomes" id="UP000176791"/>
    </source>
</evidence>
<proteinExistence type="predicted"/>
<feature type="transmembrane region" description="Helical" evidence="5">
    <location>
        <begin position="171"/>
        <end position="194"/>
    </location>
</feature>
<evidence type="ECO:0000256" key="5">
    <source>
        <dbReference type="SAM" id="Phobius"/>
    </source>
</evidence>
<keyword evidence="3 5" id="KW-1133">Transmembrane helix</keyword>
<feature type="transmembrane region" description="Helical" evidence="5">
    <location>
        <begin position="50"/>
        <end position="67"/>
    </location>
</feature>
<accession>A0A1F5DLB6</accession>
<gene>
    <name evidence="7" type="ORF">A3E73_01380</name>
</gene>
<evidence type="ECO:0000259" key="6">
    <source>
        <dbReference type="Pfam" id="PF04932"/>
    </source>
</evidence>
<feature type="domain" description="O-antigen ligase-related" evidence="6">
    <location>
        <begin position="169"/>
        <end position="295"/>
    </location>
</feature>
<keyword evidence="4 5" id="KW-0472">Membrane</keyword>
<comment type="subcellular location">
    <subcellularLocation>
        <location evidence="1">Membrane</location>
        <topology evidence="1">Multi-pass membrane protein</topology>
    </subcellularLocation>
</comment>
<dbReference type="PANTHER" id="PTHR37422">
    <property type="entry name" value="TEICHURONIC ACID BIOSYNTHESIS PROTEIN TUAE"/>
    <property type="match status" value="1"/>
</dbReference>
<evidence type="ECO:0000256" key="3">
    <source>
        <dbReference type="ARBA" id="ARBA00022989"/>
    </source>
</evidence>
<dbReference type="PANTHER" id="PTHR37422:SF13">
    <property type="entry name" value="LIPOPOLYSACCHARIDE BIOSYNTHESIS PROTEIN PA4999-RELATED"/>
    <property type="match status" value="1"/>
</dbReference>
<dbReference type="InterPro" id="IPR051533">
    <property type="entry name" value="WaaL-like"/>
</dbReference>
<evidence type="ECO:0000256" key="2">
    <source>
        <dbReference type="ARBA" id="ARBA00022692"/>
    </source>
</evidence>
<evidence type="ECO:0000256" key="1">
    <source>
        <dbReference type="ARBA" id="ARBA00004141"/>
    </source>
</evidence>